<comment type="caution">
    <text evidence="1">The sequence shown here is derived from an EMBL/GenBank/DDBJ whole genome shotgun (WGS) entry which is preliminary data.</text>
</comment>
<evidence type="ECO:0000313" key="2">
    <source>
        <dbReference type="Proteomes" id="UP000824120"/>
    </source>
</evidence>
<dbReference type="InterPro" id="IPR036691">
    <property type="entry name" value="Endo/exonu/phosph_ase_sf"/>
</dbReference>
<evidence type="ECO:0008006" key="3">
    <source>
        <dbReference type="Google" id="ProtNLM"/>
    </source>
</evidence>
<dbReference type="PANTHER" id="PTHR33710">
    <property type="entry name" value="BNAC02G09200D PROTEIN"/>
    <property type="match status" value="1"/>
</dbReference>
<dbReference type="OrthoDB" id="1742302at2759"/>
<dbReference type="PANTHER" id="PTHR33710:SF79">
    <property type="entry name" value="OS06G0205337 PROTEIN"/>
    <property type="match status" value="1"/>
</dbReference>
<dbReference type="Gene3D" id="3.60.10.10">
    <property type="entry name" value="Endonuclease/exonuclease/phosphatase"/>
    <property type="match status" value="1"/>
</dbReference>
<keyword evidence="2" id="KW-1185">Reference proteome</keyword>
<protein>
    <recommendedName>
        <fullName evidence="3">Non-LTR retroelement reverse transcriptase</fullName>
    </recommendedName>
</protein>
<sequence>MLTLANGYQFMVTMVYAKCTVVKRLCLWDDLYSIGHNLSLPWMVGRDFNVIMEEDEKIGGLHVYPQEYEDFALCINSCEFVDIHFIGSPFTWWNGRDDGDCMFKKLDRVVTNQALQDFFGQLELQHLMRTRSDHAPILLTCGGLTQNYLKSFRFLKFWIENDDFLEVVKQNWESVFSKDVFVQWKFRLKKTKIALTKWSKDKFGDIFKQLLIREEIVRMKEQLFEEYPTTRNRMVLQQAQVEYKLYLYYEEEFWKQKASIQWYNEGDKNTKLFHSLVKGRRKRLTLKRMLRSDGTWAEGDKAIAAETVSYFQNQFSRTDCNEELSLLNHIRPSITGEDNALIKETPDKEEIKSMVFKLEGDSACGPDGFTDDTIIFAAAEKHFLSPIMKRMERKNIGLLWNDMCMPKEEGDLGFRSLIDVSKDLFIKLWWNFKTKNTLWSNYRWNKYCTRQGPQTVEWKGGSQVWKLMLQARDYIYQEIWWEARGDH</sequence>
<evidence type="ECO:0000313" key="1">
    <source>
        <dbReference type="EMBL" id="KAG5585342.1"/>
    </source>
</evidence>
<organism evidence="1 2">
    <name type="scientific">Solanum commersonii</name>
    <name type="common">Commerson's wild potato</name>
    <name type="synonym">Commerson's nightshade</name>
    <dbReference type="NCBI Taxonomy" id="4109"/>
    <lineage>
        <taxon>Eukaryota</taxon>
        <taxon>Viridiplantae</taxon>
        <taxon>Streptophyta</taxon>
        <taxon>Embryophyta</taxon>
        <taxon>Tracheophyta</taxon>
        <taxon>Spermatophyta</taxon>
        <taxon>Magnoliopsida</taxon>
        <taxon>eudicotyledons</taxon>
        <taxon>Gunneridae</taxon>
        <taxon>Pentapetalae</taxon>
        <taxon>asterids</taxon>
        <taxon>lamiids</taxon>
        <taxon>Solanales</taxon>
        <taxon>Solanaceae</taxon>
        <taxon>Solanoideae</taxon>
        <taxon>Solaneae</taxon>
        <taxon>Solanum</taxon>
    </lineage>
</organism>
<reference evidence="1 2" key="1">
    <citation type="submission" date="2020-09" db="EMBL/GenBank/DDBJ databases">
        <title>De no assembly of potato wild relative species, Solanum commersonii.</title>
        <authorList>
            <person name="Cho K."/>
        </authorList>
    </citation>
    <scope>NUCLEOTIDE SEQUENCE [LARGE SCALE GENOMIC DNA]</scope>
    <source>
        <strain evidence="1">LZ3.2</strain>
        <tissue evidence="1">Leaf</tissue>
    </source>
</reference>
<accession>A0A9J5XDQ6</accession>
<dbReference type="Proteomes" id="UP000824120">
    <property type="component" value="Chromosome 9"/>
</dbReference>
<dbReference type="EMBL" id="JACXVP010000009">
    <property type="protein sequence ID" value="KAG5585342.1"/>
    <property type="molecule type" value="Genomic_DNA"/>
</dbReference>
<proteinExistence type="predicted"/>
<gene>
    <name evidence="1" type="ORF">H5410_045776</name>
</gene>
<name>A0A9J5XDQ6_SOLCO</name>
<dbReference type="SUPFAM" id="SSF56219">
    <property type="entry name" value="DNase I-like"/>
    <property type="match status" value="1"/>
</dbReference>
<dbReference type="AlphaFoldDB" id="A0A9J5XDQ6"/>